<accession>A0A3L7AHJ2</accession>
<organism evidence="1 2">
    <name type="scientific">Mycetocola lacteus</name>
    <dbReference type="NCBI Taxonomy" id="76637"/>
    <lineage>
        <taxon>Bacteria</taxon>
        <taxon>Bacillati</taxon>
        <taxon>Actinomycetota</taxon>
        <taxon>Actinomycetes</taxon>
        <taxon>Micrococcales</taxon>
        <taxon>Microbacteriaceae</taxon>
        <taxon>Mycetocola</taxon>
    </lineage>
</organism>
<dbReference type="RefSeq" id="WP_121689631.1">
    <property type="nucleotide sequence ID" value="NZ_RCUY01000016.1"/>
</dbReference>
<dbReference type="Pfam" id="PF13450">
    <property type="entry name" value="NAD_binding_8"/>
    <property type="match status" value="1"/>
</dbReference>
<keyword evidence="2" id="KW-1185">Reference proteome</keyword>
<name>A0A3L7AHJ2_9MICO</name>
<dbReference type="Proteomes" id="UP000269438">
    <property type="component" value="Unassembled WGS sequence"/>
</dbReference>
<dbReference type="Gene3D" id="3.50.50.60">
    <property type="entry name" value="FAD/NAD(P)-binding domain"/>
    <property type="match status" value="1"/>
</dbReference>
<dbReference type="SUPFAM" id="SSF51905">
    <property type="entry name" value="FAD/NAD(P)-binding domain"/>
    <property type="match status" value="1"/>
</dbReference>
<protein>
    <submittedName>
        <fullName evidence="1">NAD(P)/FAD-dependent oxidoreductase</fullName>
    </submittedName>
</protein>
<sequence>MTSAAIIGSGPNGLAAAVTLARAGLAVTVFEAADTPGGGCRTEELTLPGFWHDWGSAVHPMAMTSPFFQAFGLTERVPYAIPEISYAHALEPGTIGVAYRDLNRTVAELGGDGARWRRIFAPLVSRLEPVANLISAPLGNAPAHPILATRLGLAVLAASPLGEASVGLRSEVARAMFAGVAAHGIGNIRSLALSAVGLILAAHAHGPRGWPVPIGGAGAVTAALLADLEAHGGRVLTGTRITHADELRGSDAIIFDTSARDLAHIAGDVLPEKYRKSLRSFRYGNGSAKVDFALSEPVPWLDSALREAPTVHLGESARSIARTENAVTRGNMSDQPYVLITQPSIVDPGRAPEGKAVLWAYVHVPAGSTLDPTEIIIARIEKYAPGFRDTILASVHTSAAQVEERNPSMVGGDIGTGATDLPQLLARPVLAREPWRTPVPGLYLGSASVPPGPGVHGRGGFAAAGAALADLGIPLPDLGFGSGRTA</sequence>
<dbReference type="PRINTS" id="PR00419">
    <property type="entry name" value="ADXRDTASE"/>
</dbReference>
<dbReference type="AlphaFoldDB" id="A0A3L7AHJ2"/>
<dbReference type="EMBL" id="RCUY01000016">
    <property type="protein sequence ID" value="RLP78882.1"/>
    <property type="molecule type" value="Genomic_DNA"/>
</dbReference>
<dbReference type="InterPro" id="IPR036188">
    <property type="entry name" value="FAD/NAD-bd_sf"/>
</dbReference>
<evidence type="ECO:0000313" key="2">
    <source>
        <dbReference type="Proteomes" id="UP000269438"/>
    </source>
</evidence>
<dbReference type="PANTHER" id="PTHR10668:SF105">
    <property type="entry name" value="DEHYDROGENASE-RELATED"/>
    <property type="match status" value="1"/>
</dbReference>
<evidence type="ECO:0000313" key="1">
    <source>
        <dbReference type="EMBL" id="RLP78882.1"/>
    </source>
</evidence>
<comment type="caution">
    <text evidence="1">The sequence shown here is derived from an EMBL/GenBank/DDBJ whole genome shotgun (WGS) entry which is preliminary data.</text>
</comment>
<proteinExistence type="predicted"/>
<dbReference type="OrthoDB" id="833207at2"/>
<dbReference type="PANTHER" id="PTHR10668">
    <property type="entry name" value="PHYTOENE DEHYDROGENASE"/>
    <property type="match status" value="1"/>
</dbReference>
<reference evidence="1 2" key="1">
    <citation type="submission" date="2018-10" db="EMBL/GenBank/DDBJ databases">
        <authorList>
            <person name="Li J."/>
        </authorList>
    </citation>
    <scope>NUCLEOTIDE SEQUENCE [LARGE SCALE GENOMIC DNA]</scope>
    <source>
        <strain evidence="1 2">JCM 11654</strain>
    </source>
</reference>
<gene>
    <name evidence="1" type="ORF">D9V34_16895</name>
</gene>